<dbReference type="Proteomes" id="UP000318331">
    <property type="component" value="Unassembled WGS sequence"/>
</dbReference>
<evidence type="ECO:0000259" key="4">
    <source>
        <dbReference type="Pfam" id="PF13193"/>
    </source>
</evidence>
<dbReference type="Gene3D" id="3.30.300.30">
    <property type="match status" value="1"/>
</dbReference>
<proteinExistence type="predicted"/>
<dbReference type="InterPro" id="IPR025110">
    <property type="entry name" value="AMP-bd_C"/>
</dbReference>
<dbReference type="Pfam" id="PF13193">
    <property type="entry name" value="AMP-binding_C"/>
    <property type="match status" value="1"/>
</dbReference>
<evidence type="ECO:0000256" key="2">
    <source>
        <dbReference type="SAM" id="MobiDB-lite"/>
    </source>
</evidence>
<comment type="caution">
    <text evidence="5">The sequence shown here is derived from an EMBL/GenBank/DDBJ whole genome shotgun (WGS) entry which is preliminary data.</text>
</comment>
<organism evidence="5 6">
    <name type="scientific">Klugiella xanthotipulae</name>
    <dbReference type="NCBI Taxonomy" id="244735"/>
    <lineage>
        <taxon>Bacteria</taxon>
        <taxon>Bacillati</taxon>
        <taxon>Actinomycetota</taxon>
        <taxon>Actinomycetes</taxon>
        <taxon>Micrococcales</taxon>
        <taxon>Microbacteriaceae</taxon>
        <taxon>Klugiella</taxon>
    </lineage>
</organism>
<evidence type="ECO:0000259" key="3">
    <source>
        <dbReference type="Pfam" id="PF00501"/>
    </source>
</evidence>
<keyword evidence="6" id="KW-1185">Reference proteome</keyword>
<dbReference type="PANTHER" id="PTHR43767:SF1">
    <property type="entry name" value="NONRIBOSOMAL PEPTIDE SYNTHASE PES1 (EUROFUNG)-RELATED"/>
    <property type="match status" value="1"/>
</dbReference>
<dbReference type="EMBL" id="VFPN01000004">
    <property type="protein sequence ID" value="TQM57713.1"/>
    <property type="molecule type" value="Genomic_DNA"/>
</dbReference>
<feature type="domain" description="AMP-dependent synthetase/ligase" evidence="3">
    <location>
        <begin position="31"/>
        <end position="403"/>
    </location>
</feature>
<dbReference type="RefSeq" id="WP_141919028.1">
    <property type="nucleotide sequence ID" value="NZ_BAAAYS010000015.1"/>
</dbReference>
<evidence type="ECO:0000256" key="1">
    <source>
        <dbReference type="ARBA" id="ARBA00022598"/>
    </source>
</evidence>
<dbReference type="OrthoDB" id="9803968at2"/>
<feature type="region of interest" description="Disordered" evidence="2">
    <location>
        <begin position="549"/>
        <end position="569"/>
    </location>
</feature>
<accession>A0A543HHC1</accession>
<dbReference type="Gene3D" id="3.40.50.980">
    <property type="match status" value="2"/>
</dbReference>
<dbReference type="InterPro" id="IPR050237">
    <property type="entry name" value="ATP-dep_AMP-bd_enzyme"/>
</dbReference>
<protein>
    <submittedName>
        <fullName evidence="5">2,3-dihydroxybenzoate-AMP ligase</fullName>
    </submittedName>
</protein>
<dbReference type="AlphaFoldDB" id="A0A543HHC1"/>
<evidence type="ECO:0000313" key="5">
    <source>
        <dbReference type="EMBL" id="TQM57713.1"/>
    </source>
</evidence>
<feature type="region of interest" description="Disordered" evidence="2">
    <location>
        <begin position="154"/>
        <end position="173"/>
    </location>
</feature>
<dbReference type="Pfam" id="PF00501">
    <property type="entry name" value="AMP-binding"/>
    <property type="match status" value="1"/>
</dbReference>
<dbReference type="PANTHER" id="PTHR43767">
    <property type="entry name" value="LONG-CHAIN-FATTY-ACID--COA LIGASE"/>
    <property type="match status" value="1"/>
</dbReference>
<dbReference type="PROSITE" id="PS00455">
    <property type="entry name" value="AMP_BINDING"/>
    <property type="match status" value="1"/>
</dbReference>
<sequence length="569" mass="60960">MIPGATPYPAERAATYRAAGYWRGATFGALLRESATRWPGNTAVTDGHTRLSYAQLDAAASTAATRLARLGIRPRERVVLHLPNTLPYLPVLFGLFRLGALPVCALPGHRQHELSHVLRRSGAPALITVERHLGVRHGDIAREAAARVDLPAHPTHAEKPAHPTVFTDPASLYTTPDPITPGTPGRSRHEDPADIAFLQLSGGSTGIPKLIPRTADDYLYSVRASNEVCRMTDRDVYLAVLPVAHNFTMSSPGILGTLLAGGTVVLAAAPSPDVCFPLIDSERVTVTAIVPPLAPVWLDALPARPALSSLRLLQVGGARLAPEVARRLLHRMPGTLQQVFGMAEGLVSYTRLDDTEEAIIHTQGRPLSPHDEIRVVDDGDTPVAAGISGHLLTRGPYTINGYFDAPQTNATSFTDDGFYRTGDIVRLRPDGAIEVRGRSGDIINRAGEKISAEEVENLLLSHPAVHEAIVVGRPDATRGEIIHAFIVPRSGVEATPALTAQTLGSHLTTLGTARYKFPDDYAFVATLPLTAVGKISRAQLRTQLAALLTEPAPQPQPGDFSSHSDELKT</sequence>
<reference evidence="5 6" key="1">
    <citation type="submission" date="2019-06" db="EMBL/GenBank/DDBJ databases">
        <title>Sequencing the genomes of 1000 actinobacteria strains.</title>
        <authorList>
            <person name="Klenk H.-P."/>
        </authorList>
    </citation>
    <scope>NUCLEOTIDE SEQUENCE [LARGE SCALE GENOMIC DNA]</scope>
    <source>
        <strain evidence="5 6">DSM 18031</strain>
    </source>
</reference>
<keyword evidence="1 5" id="KW-0436">Ligase</keyword>
<dbReference type="InterPro" id="IPR020845">
    <property type="entry name" value="AMP-binding_CS"/>
</dbReference>
<feature type="domain" description="AMP-binding enzyme C-terminal" evidence="4">
    <location>
        <begin position="454"/>
        <end position="534"/>
    </location>
</feature>
<dbReference type="Gene3D" id="2.30.38.10">
    <property type="entry name" value="Luciferase, Domain 3"/>
    <property type="match status" value="1"/>
</dbReference>
<dbReference type="FunFam" id="2.30.38.10:FF:000003">
    <property type="entry name" value="Vibriobactin-specific 2,3-dihydroxybenzoate-AMP ligase"/>
    <property type="match status" value="1"/>
</dbReference>
<dbReference type="SUPFAM" id="SSF56801">
    <property type="entry name" value="Acetyl-CoA synthetase-like"/>
    <property type="match status" value="1"/>
</dbReference>
<dbReference type="InterPro" id="IPR045851">
    <property type="entry name" value="AMP-bd_C_sf"/>
</dbReference>
<gene>
    <name evidence="5" type="ORF">FB466_2709</name>
</gene>
<evidence type="ECO:0000313" key="6">
    <source>
        <dbReference type="Proteomes" id="UP000318331"/>
    </source>
</evidence>
<name>A0A543HHC1_9MICO</name>
<dbReference type="GO" id="GO:0016878">
    <property type="term" value="F:acid-thiol ligase activity"/>
    <property type="evidence" value="ECO:0007669"/>
    <property type="project" value="UniProtKB-ARBA"/>
</dbReference>
<dbReference type="InterPro" id="IPR000873">
    <property type="entry name" value="AMP-dep_synth/lig_dom"/>
</dbReference>